<keyword evidence="5" id="KW-0539">Nucleus</keyword>
<evidence type="ECO:0000256" key="3">
    <source>
        <dbReference type="ARBA" id="ARBA00023125"/>
    </source>
</evidence>
<sequence>MSNQEQDPNMTPWPLFDFDDDTLQKSGINPNCSNNNEIIDSDSFLQLLDFDNIIDDVDPIKEGEPEAKGGGGGGGGGDSTTTTTRRSRGKRSMSSASGNEEAGNKKMKFVNKEGGDDDDVHEIHILTERERRKKMKNYFTELHALVPHLPSKVDKATILEEAVKYIKNKESELQKLEKRKEERLQLQQIQSASTTLESPTSQWLQYPYDHNNNNINGNNFVTAANTENAINNIIGTSSNNNNNNNVNYNNSLAVGFHTWSYPNVVLNTFGEMAQFCVCYPKNLRLYTTIAYVLDKYKIEVLSAHISSDHYQRFFMIQAQINGGTNQFSDGYSVGEIFKQAAEEIAMWTS</sequence>
<dbReference type="PANTHER" id="PTHR46772:SF8">
    <property type="entry name" value="TRANSCRIPTION FACTOR BHLH95"/>
    <property type="match status" value="1"/>
</dbReference>
<feature type="region of interest" description="Disordered" evidence="7">
    <location>
        <begin position="1"/>
        <end position="35"/>
    </location>
</feature>
<dbReference type="SMART" id="SM00353">
    <property type="entry name" value="HLH"/>
    <property type="match status" value="1"/>
</dbReference>
<dbReference type="InterPro" id="IPR044278">
    <property type="entry name" value="BHLH95-like"/>
</dbReference>
<feature type="domain" description="BHLH" evidence="8">
    <location>
        <begin position="119"/>
        <end position="169"/>
    </location>
</feature>
<accession>A0A835CI50</accession>
<name>A0A835CI50_9FABA</name>
<keyword evidence="4" id="KW-0804">Transcription</keyword>
<evidence type="ECO:0000256" key="1">
    <source>
        <dbReference type="ARBA" id="ARBA00004123"/>
    </source>
</evidence>
<dbReference type="Pfam" id="PF00010">
    <property type="entry name" value="HLH"/>
    <property type="match status" value="1"/>
</dbReference>
<feature type="compositionally biased region" description="Gly residues" evidence="7">
    <location>
        <begin position="68"/>
        <end position="78"/>
    </location>
</feature>
<evidence type="ECO:0000256" key="4">
    <source>
        <dbReference type="ARBA" id="ARBA00023163"/>
    </source>
</evidence>
<keyword evidence="6" id="KW-0175">Coiled coil</keyword>
<feature type="coiled-coil region" evidence="6">
    <location>
        <begin position="159"/>
        <end position="186"/>
    </location>
</feature>
<proteinExistence type="predicted"/>
<evidence type="ECO:0000259" key="8">
    <source>
        <dbReference type="PROSITE" id="PS50888"/>
    </source>
</evidence>
<dbReference type="GO" id="GO:0046983">
    <property type="term" value="F:protein dimerization activity"/>
    <property type="evidence" value="ECO:0007669"/>
    <property type="project" value="InterPro"/>
</dbReference>
<dbReference type="InterPro" id="IPR011598">
    <property type="entry name" value="bHLH_dom"/>
</dbReference>
<dbReference type="Gene3D" id="4.10.280.10">
    <property type="entry name" value="Helix-loop-helix DNA-binding domain"/>
    <property type="match status" value="1"/>
</dbReference>
<feature type="region of interest" description="Disordered" evidence="7">
    <location>
        <begin position="57"/>
        <end position="115"/>
    </location>
</feature>
<dbReference type="AlphaFoldDB" id="A0A835CI50"/>
<gene>
    <name evidence="9" type="ORF">G2W53_003123</name>
</gene>
<protein>
    <submittedName>
        <fullName evidence="9">Transcription factor bHLH95-like</fullName>
    </submittedName>
</protein>
<evidence type="ECO:0000256" key="7">
    <source>
        <dbReference type="SAM" id="MobiDB-lite"/>
    </source>
</evidence>
<dbReference type="SUPFAM" id="SSF47459">
    <property type="entry name" value="HLH, helix-loop-helix DNA-binding domain"/>
    <property type="match status" value="1"/>
</dbReference>
<evidence type="ECO:0000256" key="2">
    <source>
        <dbReference type="ARBA" id="ARBA00023015"/>
    </source>
</evidence>
<dbReference type="EMBL" id="JAAIUW010000002">
    <property type="protein sequence ID" value="KAF7840825.1"/>
    <property type="molecule type" value="Genomic_DNA"/>
</dbReference>
<dbReference type="OrthoDB" id="1429358at2759"/>
<dbReference type="Proteomes" id="UP000634136">
    <property type="component" value="Unassembled WGS sequence"/>
</dbReference>
<keyword evidence="2" id="KW-0805">Transcription regulation</keyword>
<comment type="subcellular location">
    <subcellularLocation>
        <location evidence="1">Nucleus</location>
    </subcellularLocation>
</comment>
<dbReference type="GO" id="GO:0009960">
    <property type="term" value="P:endosperm development"/>
    <property type="evidence" value="ECO:0007669"/>
    <property type="project" value="InterPro"/>
</dbReference>
<evidence type="ECO:0000256" key="5">
    <source>
        <dbReference type="ARBA" id="ARBA00023242"/>
    </source>
</evidence>
<comment type="caution">
    <text evidence="9">The sequence shown here is derived from an EMBL/GenBank/DDBJ whole genome shotgun (WGS) entry which is preliminary data.</text>
</comment>
<dbReference type="InterPro" id="IPR045239">
    <property type="entry name" value="bHLH95_bHLH"/>
</dbReference>
<evidence type="ECO:0000313" key="10">
    <source>
        <dbReference type="Proteomes" id="UP000634136"/>
    </source>
</evidence>
<evidence type="ECO:0000313" key="9">
    <source>
        <dbReference type="EMBL" id="KAF7840825.1"/>
    </source>
</evidence>
<keyword evidence="3" id="KW-0238">DNA-binding</keyword>
<dbReference type="PROSITE" id="PS50888">
    <property type="entry name" value="BHLH"/>
    <property type="match status" value="1"/>
</dbReference>
<feature type="compositionally biased region" description="Basic and acidic residues" evidence="7">
    <location>
        <begin position="58"/>
        <end position="67"/>
    </location>
</feature>
<dbReference type="PANTHER" id="PTHR46772">
    <property type="entry name" value="BHLH DOMAIN-CONTAINING PROTEIN"/>
    <property type="match status" value="1"/>
</dbReference>
<organism evidence="9 10">
    <name type="scientific">Senna tora</name>
    <dbReference type="NCBI Taxonomy" id="362788"/>
    <lineage>
        <taxon>Eukaryota</taxon>
        <taxon>Viridiplantae</taxon>
        <taxon>Streptophyta</taxon>
        <taxon>Embryophyta</taxon>
        <taxon>Tracheophyta</taxon>
        <taxon>Spermatophyta</taxon>
        <taxon>Magnoliopsida</taxon>
        <taxon>eudicotyledons</taxon>
        <taxon>Gunneridae</taxon>
        <taxon>Pentapetalae</taxon>
        <taxon>rosids</taxon>
        <taxon>fabids</taxon>
        <taxon>Fabales</taxon>
        <taxon>Fabaceae</taxon>
        <taxon>Caesalpinioideae</taxon>
        <taxon>Cassia clade</taxon>
        <taxon>Senna</taxon>
    </lineage>
</organism>
<dbReference type="GO" id="GO:0003700">
    <property type="term" value="F:DNA-binding transcription factor activity"/>
    <property type="evidence" value="ECO:0007669"/>
    <property type="project" value="InterPro"/>
</dbReference>
<dbReference type="CDD" id="cd11393">
    <property type="entry name" value="bHLH_AtbHLH_like"/>
    <property type="match status" value="1"/>
</dbReference>
<reference evidence="9" key="1">
    <citation type="submission" date="2020-09" db="EMBL/GenBank/DDBJ databases">
        <title>Genome-Enabled Discovery of Anthraquinone Biosynthesis in Senna tora.</title>
        <authorList>
            <person name="Kang S.-H."/>
            <person name="Pandey R.P."/>
            <person name="Lee C.-M."/>
            <person name="Sim J.-S."/>
            <person name="Jeong J.-T."/>
            <person name="Choi B.-S."/>
            <person name="Jung M."/>
            <person name="Ginzburg D."/>
            <person name="Zhao K."/>
            <person name="Won S.Y."/>
            <person name="Oh T.-J."/>
            <person name="Yu Y."/>
            <person name="Kim N.-H."/>
            <person name="Lee O.R."/>
            <person name="Lee T.-H."/>
            <person name="Bashyal P."/>
            <person name="Kim T.-S."/>
            <person name="Lee W.-H."/>
            <person name="Kawkins C."/>
            <person name="Kim C.-K."/>
            <person name="Kim J.S."/>
            <person name="Ahn B.O."/>
            <person name="Rhee S.Y."/>
            <person name="Sohng J.K."/>
        </authorList>
    </citation>
    <scope>NUCLEOTIDE SEQUENCE</scope>
    <source>
        <tissue evidence="9">Leaf</tissue>
    </source>
</reference>
<dbReference type="GO" id="GO:0005634">
    <property type="term" value="C:nucleus"/>
    <property type="evidence" value="ECO:0007669"/>
    <property type="project" value="UniProtKB-SubCell"/>
</dbReference>
<keyword evidence="10" id="KW-1185">Reference proteome</keyword>
<evidence type="ECO:0000256" key="6">
    <source>
        <dbReference type="SAM" id="Coils"/>
    </source>
</evidence>
<dbReference type="InterPro" id="IPR036638">
    <property type="entry name" value="HLH_DNA-bd_sf"/>
</dbReference>
<feature type="compositionally biased region" description="Polar residues" evidence="7">
    <location>
        <begin position="24"/>
        <end position="35"/>
    </location>
</feature>
<dbReference type="GO" id="GO:0003677">
    <property type="term" value="F:DNA binding"/>
    <property type="evidence" value="ECO:0007669"/>
    <property type="project" value="UniProtKB-KW"/>
</dbReference>